<dbReference type="AlphaFoldDB" id="A0A2T5J5E2"/>
<comment type="caution">
    <text evidence="2">The sequence shown here is derived from an EMBL/GenBank/DDBJ whole genome shotgun (WGS) entry which is preliminary data.</text>
</comment>
<dbReference type="Proteomes" id="UP000244168">
    <property type="component" value="Unassembled WGS sequence"/>
</dbReference>
<organism evidence="2 3">
    <name type="scientific">Mucilaginibacter yixingensis</name>
    <dbReference type="NCBI Taxonomy" id="1295612"/>
    <lineage>
        <taxon>Bacteria</taxon>
        <taxon>Pseudomonadati</taxon>
        <taxon>Bacteroidota</taxon>
        <taxon>Sphingobacteriia</taxon>
        <taxon>Sphingobacteriales</taxon>
        <taxon>Sphingobacteriaceae</taxon>
        <taxon>Mucilaginibacter</taxon>
    </lineage>
</organism>
<proteinExistence type="predicted"/>
<name>A0A2T5J5E2_9SPHI</name>
<accession>A0A2T5J5E2</accession>
<keyword evidence="1" id="KW-1133">Transmembrane helix</keyword>
<keyword evidence="3" id="KW-1185">Reference proteome</keyword>
<keyword evidence="1" id="KW-0812">Transmembrane</keyword>
<evidence type="ECO:0000313" key="2">
    <source>
        <dbReference type="EMBL" id="PTQ92940.1"/>
    </source>
</evidence>
<reference evidence="2 3" key="1">
    <citation type="submission" date="2018-04" db="EMBL/GenBank/DDBJ databases">
        <title>Genomic Encyclopedia of Archaeal and Bacterial Type Strains, Phase II (KMG-II): from individual species to whole genera.</title>
        <authorList>
            <person name="Goeker M."/>
        </authorList>
    </citation>
    <scope>NUCLEOTIDE SEQUENCE [LARGE SCALE GENOMIC DNA]</scope>
    <source>
        <strain evidence="2 3">DSM 26809</strain>
    </source>
</reference>
<dbReference type="EMBL" id="QAOQ01000010">
    <property type="protein sequence ID" value="PTQ92940.1"/>
    <property type="molecule type" value="Genomic_DNA"/>
</dbReference>
<evidence type="ECO:0000256" key="1">
    <source>
        <dbReference type="SAM" id="Phobius"/>
    </source>
</evidence>
<feature type="transmembrane region" description="Helical" evidence="1">
    <location>
        <begin position="25"/>
        <end position="45"/>
    </location>
</feature>
<protein>
    <submittedName>
        <fullName evidence="2">Uncharacterized protein</fullName>
    </submittedName>
</protein>
<keyword evidence="1" id="KW-0472">Membrane</keyword>
<sequence length="175" mass="20324">MLLSGIDFEGSVKTGRIKWEGEGFLNHYVLFLMPVFALIIAIINVVNYQYYVWQIWSAVSVFLSFLILVTIRKNDKLIKVPFNSSFIDLRRTIKEEFEPLGWKVLRSNPQYLTAEKKNRGIGSRMAVLNYEGEIYINIINNTSVNGNYIPFSLGRNKKFKKKLVELIINQPISKR</sequence>
<evidence type="ECO:0000313" key="3">
    <source>
        <dbReference type="Proteomes" id="UP000244168"/>
    </source>
</evidence>
<dbReference type="RefSeq" id="WP_107831278.1">
    <property type="nucleotide sequence ID" value="NZ_CP160205.1"/>
</dbReference>
<feature type="transmembrane region" description="Helical" evidence="1">
    <location>
        <begin position="51"/>
        <end position="71"/>
    </location>
</feature>
<gene>
    <name evidence="2" type="ORF">C8P68_11071</name>
</gene>